<proteinExistence type="predicted"/>
<feature type="coiled-coil region" evidence="2">
    <location>
        <begin position="132"/>
        <end position="173"/>
    </location>
</feature>
<dbReference type="PANTHER" id="PTHR23166">
    <property type="entry name" value="FILAMIN/GPBP-INTERACTING PROTEIN"/>
    <property type="match status" value="1"/>
</dbReference>
<feature type="coiled-coil region" evidence="2">
    <location>
        <begin position="223"/>
        <end position="271"/>
    </location>
</feature>
<gene>
    <name evidence="5" type="ORF">ASIM_LOCUS12546</name>
</gene>
<reference evidence="5 6" key="2">
    <citation type="submission" date="2018-11" db="EMBL/GenBank/DDBJ databases">
        <authorList>
            <consortium name="Pathogen Informatics"/>
        </authorList>
    </citation>
    <scope>NUCLEOTIDE SEQUENCE [LARGE SCALE GENOMIC DNA]</scope>
</reference>
<keyword evidence="1 2" id="KW-0175">Coiled coil</keyword>
<feature type="region of interest" description="Disordered" evidence="3">
    <location>
        <begin position="512"/>
        <end position="588"/>
    </location>
</feature>
<reference evidence="7" key="1">
    <citation type="submission" date="2017-02" db="UniProtKB">
        <authorList>
            <consortium name="WormBaseParasite"/>
        </authorList>
    </citation>
    <scope>IDENTIFICATION</scope>
</reference>
<feature type="compositionally biased region" description="Low complexity" evidence="3">
    <location>
        <begin position="346"/>
        <end position="367"/>
    </location>
</feature>
<dbReference type="InterPro" id="IPR019131">
    <property type="entry name" value="Cortactin-binding_p2_N"/>
</dbReference>
<dbReference type="AlphaFoldDB" id="A0A0M3JXK0"/>
<dbReference type="PANTHER" id="PTHR23166:SF5">
    <property type="entry name" value="CTTNBP2 N-TERMINAL-LIKE PROTEIN"/>
    <property type="match status" value="1"/>
</dbReference>
<feature type="compositionally biased region" description="Low complexity" evidence="3">
    <location>
        <begin position="512"/>
        <end position="536"/>
    </location>
</feature>
<accession>A0A0M3JXK0</accession>
<evidence type="ECO:0000256" key="1">
    <source>
        <dbReference type="ARBA" id="ARBA00023054"/>
    </source>
</evidence>
<feature type="compositionally biased region" description="Polar residues" evidence="3">
    <location>
        <begin position="552"/>
        <end position="588"/>
    </location>
</feature>
<evidence type="ECO:0000313" key="6">
    <source>
        <dbReference type="Proteomes" id="UP000267096"/>
    </source>
</evidence>
<evidence type="ECO:0000313" key="5">
    <source>
        <dbReference type="EMBL" id="VDK47624.1"/>
    </source>
</evidence>
<evidence type="ECO:0000313" key="7">
    <source>
        <dbReference type="WBParaSite" id="ASIM_0001308001-mRNA-1"/>
    </source>
</evidence>
<organism evidence="7">
    <name type="scientific">Anisakis simplex</name>
    <name type="common">Herring worm</name>
    <dbReference type="NCBI Taxonomy" id="6269"/>
    <lineage>
        <taxon>Eukaryota</taxon>
        <taxon>Metazoa</taxon>
        <taxon>Ecdysozoa</taxon>
        <taxon>Nematoda</taxon>
        <taxon>Chromadorea</taxon>
        <taxon>Rhabditida</taxon>
        <taxon>Spirurina</taxon>
        <taxon>Ascaridomorpha</taxon>
        <taxon>Ascaridoidea</taxon>
        <taxon>Anisakidae</taxon>
        <taxon>Anisakis</taxon>
        <taxon>Anisakis simplex complex</taxon>
    </lineage>
</organism>
<evidence type="ECO:0000256" key="2">
    <source>
        <dbReference type="SAM" id="Coils"/>
    </source>
</evidence>
<feature type="region of interest" description="Disordered" evidence="3">
    <location>
        <begin position="310"/>
        <end position="498"/>
    </location>
</feature>
<dbReference type="Pfam" id="PF09727">
    <property type="entry name" value="CortBP2"/>
    <property type="match status" value="1"/>
</dbReference>
<dbReference type="Proteomes" id="UP000267096">
    <property type="component" value="Unassembled WGS sequence"/>
</dbReference>
<dbReference type="WBParaSite" id="ASIM_0001308001-mRNA-1">
    <property type="protein sequence ID" value="ASIM_0001308001-mRNA-1"/>
    <property type="gene ID" value="ASIM_0001308001"/>
</dbReference>
<feature type="compositionally biased region" description="Low complexity" evidence="3">
    <location>
        <begin position="403"/>
        <end position="412"/>
    </location>
</feature>
<feature type="domain" description="Cortactin-binding protein-2 N-terminal" evidence="4">
    <location>
        <begin position="13"/>
        <end position="187"/>
    </location>
</feature>
<sequence length="610" mass="66821">MDTLKTSSDARKEFSNEDLLRLLSYLEGELQARDIVIAALKSEKAKQLLYRAKYGRLNGDDPLNALQRDSNLSGVEGELNETQISQMYESQLSQLERLIAVQRRCHLRSKQVIELVRVAAASSDAAHGDDLCALLENERTKLRQQLEYEQKESDKTKKEIEKLEKKLLDEKDRHKSMVLFLINERKQMLVKMHELRMQSENTGKSVIIICLRRTSTQQENVLLDEMRTELTTVRKERDQLRTALNSARQEAQTLKEAVRSLEEDLAVMCNNMMSGAGAGTVPNSRIHANNVRLLPDGSVVLTNKAASASSASNVLVSTSRTSSASTNQSSSSSSSTSSLNRPVDIRSISSTTTTTNRSRLSSSSSFPSDERTNSSTSGGSSAVNNIHLNSSSQPSRVPLPTMPLSSAAAATIPPSPTRRHIITNPPPSSSNANRSRQIASATSTGNHHHHHHQSSTSSTRNVAPTAAPDPTLMPPSPVSYQRREQHHHHSNNNKTAYATEPEIEQLGAVIQSMNSTSSSSSLSSSKSSKRNVSAVSQSINQQPAVQHHHSQPQHQMNSNSAKHSSAPPSSTVSPNVQQSSSSYNKISTPKRSVLFKAFGVSCRSADSRHD</sequence>
<dbReference type="InterPro" id="IPR050719">
    <property type="entry name" value="Cortactin-Actin_Reg"/>
</dbReference>
<feature type="compositionally biased region" description="Low complexity" evidence="3">
    <location>
        <begin position="310"/>
        <end position="338"/>
    </location>
</feature>
<dbReference type="EMBL" id="UYRR01031208">
    <property type="protein sequence ID" value="VDK47624.1"/>
    <property type="molecule type" value="Genomic_DNA"/>
</dbReference>
<name>A0A0M3JXK0_ANISI</name>
<keyword evidence="6" id="KW-1185">Reference proteome</keyword>
<dbReference type="OrthoDB" id="6021133at2759"/>
<evidence type="ECO:0000259" key="4">
    <source>
        <dbReference type="Pfam" id="PF09727"/>
    </source>
</evidence>
<protein>
    <submittedName>
        <fullName evidence="7">CortBP2 domain-containing protein</fullName>
    </submittedName>
</protein>
<evidence type="ECO:0000256" key="3">
    <source>
        <dbReference type="SAM" id="MobiDB-lite"/>
    </source>
</evidence>
<feature type="compositionally biased region" description="Polar residues" evidence="3">
    <location>
        <begin position="373"/>
        <end position="395"/>
    </location>
</feature>